<keyword evidence="1 3" id="KW-0238">DNA-binding</keyword>
<dbReference type="EMBL" id="JAVDTX010000001">
    <property type="protein sequence ID" value="MDR6843944.1"/>
    <property type="molecule type" value="Genomic_DNA"/>
</dbReference>
<accession>A0ABU1RYW7</accession>
<dbReference type="PANTHER" id="PTHR30204:SF15">
    <property type="entry name" value="BLL5018 PROTEIN"/>
    <property type="match status" value="1"/>
</dbReference>
<dbReference type="RefSeq" id="WP_310003842.1">
    <property type="nucleotide sequence ID" value="NZ_JAVDTX010000001.1"/>
</dbReference>
<dbReference type="CDD" id="cd04765">
    <property type="entry name" value="HTH_MlrA-like_sg2"/>
    <property type="match status" value="1"/>
</dbReference>
<proteinExistence type="predicted"/>
<organism evidence="3 4">
    <name type="scientific">Flavobacterium granuli</name>
    <dbReference type="NCBI Taxonomy" id="280093"/>
    <lineage>
        <taxon>Bacteria</taxon>
        <taxon>Pseudomonadati</taxon>
        <taxon>Bacteroidota</taxon>
        <taxon>Flavobacteriia</taxon>
        <taxon>Flavobacteriales</taxon>
        <taxon>Flavobacteriaceae</taxon>
        <taxon>Flavobacterium</taxon>
    </lineage>
</organism>
<dbReference type="SMART" id="SM00422">
    <property type="entry name" value="HTH_MERR"/>
    <property type="match status" value="1"/>
</dbReference>
<feature type="domain" description="HTH merR-type" evidence="2">
    <location>
        <begin position="11"/>
        <end position="81"/>
    </location>
</feature>
<dbReference type="InterPro" id="IPR009061">
    <property type="entry name" value="DNA-bd_dom_put_sf"/>
</dbReference>
<dbReference type="SUPFAM" id="SSF46955">
    <property type="entry name" value="Putative DNA-binding domain"/>
    <property type="match status" value="1"/>
</dbReference>
<dbReference type="GO" id="GO:0003677">
    <property type="term" value="F:DNA binding"/>
    <property type="evidence" value="ECO:0007669"/>
    <property type="project" value="UniProtKB-KW"/>
</dbReference>
<reference evidence="3 4" key="1">
    <citation type="submission" date="2023-07" db="EMBL/GenBank/DDBJ databases">
        <title>Sorghum-associated microbial communities from plants grown in Nebraska, USA.</title>
        <authorList>
            <person name="Schachtman D."/>
        </authorList>
    </citation>
    <scope>NUCLEOTIDE SEQUENCE [LARGE SCALE GENOMIC DNA]</scope>
    <source>
        <strain evidence="3 4">BE124</strain>
    </source>
</reference>
<dbReference type="Pfam" id="PF13411">
    <property type="entry name" value="MerR_1"/>
    <property type="match status" value="1"/>
</dbReference>
<sequence>MHIELPKDKRYYSIGEVAKAFDVNASLIRFWDGEFDILKPKKNAKGNRMFTPEDIKNLQLIYHLVKERGFTLEGAKIHLKEGQKKTMDKFEIISKLETIKMQLINIKNELQ</sequence>
<name>A0ABU1RYW7_9FLAO</name>
<dbReference type="InterPro" id="IPR000551">
    <property type="entry name" value="MerR-type_HTH_dom"/>
</dbReference>
<dbReference type="Gene3D" id="1.10.1660.10">
    <property type="match status" value="1"/>
</dbReference>
<dbReference type="InterPro" id="IPR047057">
    <property type="entry name" value="MerR_fam"/>
</dbReference>
<dbReference type="Proteomes" id="UP001261871">
    <property type="component" value="Unassembled WGS sequence"/>
</dbReference>
<keyword evidence="4" id="KW-1185">Reference proteome</keyword>
<evidence type="ECO:0000313" key="4">
    <source>
        <dbReference type="Proteomes" id="UP001261871"/>
    </source>
</evidence>
<evidence type="ECO:0000256" key="1">
    <source>
        <dbReference type="ARBA" id="ARBA00023125"/>
    </source>
</evidence>
<protein>
    <submittedName>
        <fullName evidence="3">DNA-binding transcriptional MerR regulator</fullName>
    </submittedName>
</protein>
<gene>
    <name evidence="3" type="ORF">J2W95_000624</name>
</gene>
<evidence type="ECO:0000259" key="2">
    <source>
        <dbReference type="PROSITE" id="PS50937"/>
    </source>
</evidence>
<comment type="caution">
    <text evidence="3">The sequence shown here is derived from an EMBL/GenBank/DDBJ whole genome shotgun (WGS) entry which is preliminary data.</text>
</comment>
<dbReference type="PROSITE" id="PS50937">
    <property type="entry name" value="HTH_MERR_2"/>
    <property type="match status" value="1"/>
</dbReference>
<dbReference type="PANTHER" id="PTHR30204">
    <property type="entry name" value="REDOX-CYCLING DRUG-SENSING TRANSCRIPTIONAL ACTIVATOR SOXR"/>
    <property type="match status" value="1"/>
</dbReference>
<evidence type="ECO:0000313" key="3">
    <source>
        <dbReference type="EMBL" id="MDR6843944.1"/>
    </source>
</evidence>